<evidence type="ECO:0000256" key="4">
    <source>
        <dbReference type="ARBA" id="ARBA00022692"/>
    </source>
</evidence>
<dbReference type="SMART" id="SM00037">
    <property type="entry name" value="CNX"/>
    <property type="match status" value="1"/>
</dbReference>
<keyword evidence="6" id="KW-0965">Cell junction</keyword>
<comment type="function">
    <text evidence="9">One gap junction consists of a cluster of closely packed pairs of transmembrane channels, the connexons, through which materials of low MW diffuse from one cell to a neighboring cell.</text>
</comment>
<dbReference type="InterPro" id="IPR038359">
    <property type="entry name" value="Connexin_N_sf"/>
</dbReference>
<dbReference type="InterPro" id="IPR000500">
    <property type="entry name" value="Connexin"/>
</dbReference>
<comment type="similarity">
    <text evidence="9">Belongs to the connexin family.</text>
</comment>
<proteinExistence type="inferred from homology"/>
<feature type="domain" description="Connexin cysteine-rich" evidence="12">
    <location>
        <begin position="159"/>
        <end position="225"/>
    </location>
</feature>
<dbReference type="PROSITE" id="PS00408">
    <property type="entry name" value="CONNEXINS_2"/>
    <property type="match status" value="1"/>
</dbReference>
<feature type="transmembrane region" description="Helical" evidence="10">
    <location>
        <begin position="202"/>
        <end position="227"/>
    </location>
</feature>
<keyword evidence="5 9" id="KW-0303">Gap junction</keyword>
<keyword evidence="14" id="KW-1185">Reference proteome</keyword>
<comment type="subunit">
    <text evidence="9">A connexon is composed of a hexamer of connexins.</text>
</comment>
<sequence>MLLLELPIKCRMCGRFLRQLLAQESQHSTPVGRFLLPMLMGFRLLILVSSGPGVFGNDENEFICHLGQPGCKTICYDVFRPLSPLRFWAFQVILMAVPSAIYVAFTLYHVIGYWEVPGKENKEQETRISKGDHSKDVSGAKSLKLLWAYVAHLGVRLALEGAAIGVQYNLYGFKMSSTFICREDPCIGSTTCFQSHPSEKTIFLNIMFGISGACFLFIFLELALLGLGRFWRIYKHKLSFLKNLPTSESSVRSKDTTDELSVVEAKEPI</sequence>
<evidence type="ECO:0000256" key="10">
    <source>
        <dbReference type="SAM" id="Phobius"/>
    </source>
</evidence>
<keyword evidence="3" id="KW-1003">Cell membrane</keyword>
<keyword evidence="7 10" id="KW-1133">Transmembrane helix</keyword>
<protein>
    <recommendedName>
        <fullName evidence="9">Gap junction protein</fullName>
    </recommendedName>
</protein>
<dbReference type="GO" id="GO:0005922">
    <property type="term" value="C:connexin complex"/>
    <property type="evidence" value="ECO:0007669"/>
    <property type="project" value="InterPro"/>
</dbReference>
<evidence type="ECO:0000313" key="14">
    <source>
        <dbReference type="Proteomes" id="UP000694415"/>
    </source>
</evidence>
<reference evidence="13" key="2">
    <citation type="submission" date="2025-09" db="UniProtKB">
        <authorList>
            <consortium name="Ensembl"/>
        </authorList>
    </citation>
    <scope>IDENTIFICATION</scope>
</reference>
<keyword evidence="4 9" id="KW-0812">Transmembrane</keyword>
<feature type="transmembrane region" description="Helical" evidence="10">
    <location>
        <begin position="87"/>
        <end position="111"/>
    </location>
</feature>
<dbReference type="InterPro" id="IPR013092">
    <property type="entry name" value="Connexin_N"/>
</dbReference>
<dbReference type="Gene3D" id="1.20.1440.80">
    <property type="entry name" value="Gap junction channel protein cysteine-rich domain"/>
    <property type="match status" value="1"/>
</dbReference>
<evidence type="ECO:0000259" key="12">
    <source>
        <dbReference type="SMART" id="SM01089"/>
    </source>
</evidence>
<dbReference type="Pfam" id="PF00029">
    <property type="entry name" value="Connexin"/>
    <property type="match status" value="1"/>
</dbReference>
<dbReference type="GO" id="GO:0043209">
    <property type="term" value="C:myelin sheath"/>
    <property type="evidence" value="ECO:0007669"/>
    <property type="project" value="Ensembl"/>
</dbReference>
<evidence type="ECO:0000256" key="7">
    <source>
        <dbReference type="ARBA" id="ARBA00022989"/>
    </source>
</evidence>
<dbReference type="PRINTS" id="PR00206">
    <property type="entry name" value="CONNEXIN"/>
</dbReference>
<dbReference type="InterPro" id="IPR017990">
    <property type="entry name" value="Connexin_CS"/>
</dbReference>
<evidence type="ECO:0000313" key="13">
    <source>
        <dbReference type="Ensembl" id="ENSMSIP00000008398.1"/>
    </source>
</evidence>
<dbReference type="GO" id="GO:0007267">
    <property type="term" value="P:cell-cell signaling"/>
    <property type="evidence" value="ECO:0007669"/>
    <property type="project" value="TreeGrafter"/>
</dbReference>
<keyword evidence="8 10" id="KW-0472">Membrane</keyword>
<name>A0A8C6GMI7_MUSSI</name>
<dbReference type="PROSITE" id="PS00407">
    <property type="entry name" value="CONNEXINS_1"/>
    <property type="match status" value="1"/>
</dbReference>
<dbReference type="AlphaFoldDB" id="A0A8C6GMI7"/>
<comment type="subcellular location">
    <subcellularLocation>
        <location evidence="1">Cell junction</location>
        <location evidence="1">Gap junction</location>
    </subcellularLocation>
    <subcellularLocation>
        <location evidence="2 9">Cell membrane</location>
        <topology evidence="2 9">Multi-pass membrane protein</topology>
    </subcellularLocation>
</comment>
<dbReference type="GO" id="GO:0042802">
    <property type="term" value="F:identical protein binding"/>
    <property type="evidence" value="ECO:0007669"/>
    <property type="project" value="Ensembl"/>
</dbReference>
<reference evidence="13" key="1">
    <citation type="submission" date="2025-08" db="UniProtKB">
        <authorList>
            <consortium name="Ensembl"/>
        </authorList>
    </citation>
    <scope>IDENTIFICATION</scope>
</reference>
<dbReference type="GO" id="GO:0007605">
    <property type="term" value="P:sensory perception of sound"/>
    <property type="evidence" value="ECO:0007669"/>
    <property type="project" value="Ensembl"/>
</dbReference>
<dbReference type="GeneTree" id="ENSGT01150000286980"/>
<evidence type="ECO:0000256" key="5">
    <source>
        <dbReference type="ARBA" id="ARBA00022868"/>
    </source>
</evidence>
<dbReference type="Proteomes" id="UP000694415">
    <property type="component" value="Unplaced"/>
</dbReference>
<feature type="domain" description="Connexin N-terminal" evidence="11">
    <location>
        <begin position="53"/>
        <end position="86"/>
    </location>
</feature>
<evidence type="ECO:0000256" key="2">
    <source>
        <dbReference type="ARBA" id="ARBA00004651"/>
    </source>
</evidence>
<evidence type="ECO:0000256" key="8">
    <source>
        <dbReference type="ARBA" id="ARBA00023136"/>
    </source>
</evidence>
<organism evidence="13 14">
    <name type="scientific">Mus spicilegus</name>
    <name type="common">Mound-building mouse</name>
    <dbReference type="NCBI Taxonomy" id="10103"/>
    <lineage>
        <taxon>Eukaryota</taxon>
        <taxon>Metazoa</taxon>
        <taxon>Chordata</taxon>
        <taxon>Craniata</taxon>
        <taxon>Vertebrata</taxon>
        <taxon>Euteleostomi</taxon>
        <taxon>Mammalia</taxon>
        <taxon>Eutheria</taxon>
        <taxon>Euarchontoglires</taxon>
        <taxon>Glires</taxon>
        <taxon>Rodentia</taxon>
        <taxon>Myomorpha</taxon>
        <taxon>Muroidea</taxon>
        <taxon>Muridae</taxon>
        <taxon>Murinae</taxon>
        <taxon>Mus</taxon>
        <taxon>Mus</taxon>
    </lineage>
</organism>
<dbReference type="GO" id="GO:0005243">
    <property type="term" value="F:gap junction channel activity"/>
    <property type="evidence" value="ECO:0007669"/>
    <property type="project" value="TreeGrafter"/>
</dbReference>
<dbReference type="SMART" id="SM01089">
    <property type="entry name" value="Connexin_CCC"/>
    <property type="match status" value="1"/>
</dbReference>
<evidence type="ECO:0000256" key="6">
    <source>
        <dbReference type="ARBA" id="ARBA00022949"/>
    </source>
</evidence>
<evidence type="ECO:0000256" key="9">
    <source>
        <dbReference type="RuleBase" id="RU000630"/>
    </source>
</evidence>
<accession>A0A8C6GMI7</accession>
<evidence type="ECO:0000259" key="11">
    <source>
        <dbReference type="SMART" id="SM00037"/>
    </source>
</evidence>
<evidence type="ECO:0000256" key="1">
    <source>
        <dbReference type="ARBA" id="ARBA00004610"/>
    </source>
</evidence>
<dbReference type="GO" id="GO:0042552">
    <property type="term" value="P:myelination"/>
    <property type="evidence" value="ECO:0007669"/>
    <property type="project" value="Ensembl"/>
</dbReference>
<dbReference type="Ensembl" id="ENSMSIT00000010675.1">
    <property type="protein sequence ID" value="ENSMSIP00000008398.1"/>
    <property type="gene ID" value="ENSMSIG00000007465.1"/>
</dbReference>
<dbReference type="PANTHER" id="PTHR11984">
    <property type="entry name" value="CONNEXIN"/>
    <property type="match status" value="1"/>
</dbReference>
<evidence type="ECO:0000256" key="3">
    <source>
        <dbReference type="ARBA" id="ARBA00022475"/>
    </source>
</evidence>
<dbReference type="InterPro" id="IPR019570">
    <property type="entry name" value="Connexin_CCC"/>
</dbReference>
<dbReference type="PANTHER" id="PTHR11984:SF56">
    <property type="entry name" value="GAP JUNCTION GAMMA-3 PROTEIN"/>
    <property type="match status" value="1"/>
</dbReference>